<organism evidence="1 2">
    <name type="scientific">Populus trichocarpa</name>
    <name type="common">Western balsam poplar</name>
    <name type="synonym">Populus balsamifera subsp. trichocarpa</name>
    <dbReference type="NCBI Taxonomy" id="3694"/>
    <lineage>
        <taxon>Eukaryota</taxon>
        <taxon>Viridiplantae</taxon>
        <taxon>Streptophyta</taxon>
        <taxon>Embryophyta</taxon>
        <taxon>Tracheophyta</taxon>
        <taxon>Spermatophyta</taxon>
        <taxon>Magnoliopsida</taxon>
        <taxon>eudicotyledons</taxon>
        <taxon>Gunneridae</taxon>
        <taxon>Pentapetalae</taxon>
        <taxon>rosids</taxon>
        <taxon>fabids</taxon>
        <taxon>Malpighiales</taxon>
        <taxon>Salicaceae</taxon>
        <taxon>Saliceae</taxon>
        <taxon>Populus</taxon>
    </lineage>
</organism>
<comment type="caution">
    <text evidence="1">The sequence shown here is derived from an EMBL/GenBank/DDBJ whole genome shotgun (WGS) entry which is preliminary data.</text>
</comment>
<keyword evidence="2" id="KW-1185">Reference proteome</keyword>
<dbReference type="Proteomes" id="UP000006729">
    <property type="component" value="Chromosome 14"/>
</dbReference>
<protein>
    <submittedName>
        <fullName evidence="1">Uncharacterized protein</fullName>
    </submittedName>
</protein>
<sequence>MTVLVTAALVRLLSLLSPLCPPVLSSFDFSVSEMNELRKYWDCYLLRTRLQARDVVHDWIEPVADFQPVESGWRRRTRLFHQQRRRFGSKGFHQQRQRFSSNGHFLFDP</sequence>
<gene>
    <name evidence="1" type="ORF">POPTR_014G064950v4</name>
</gene>
<reference evidence="1 2" key="1">
    <citation type="journal article" date="2006" name="Science">
        <title>The genome of black cottonwood, Populus trichocarpa (Torr. &amp; Gray).</title>
        <authorList>
            <person name="Tuskan G.A."/>
            <person name="Difazio S."/>
            <person name="Jansson S."/>
            <person name="Bohlmann J."/>
            <person name="Grigoriev I."/>
            <person name="Hellsten U."/>
            <person name="Putnam N."/>
            <person name="Ralph S."/>
            <person name="Rombauts S."/>
            <person name="Salamov A."/>
            <person name="Schein J."/>
            <person name="Sterck L."/>
            <person name="Aerts A."/>
            <person name="Bhalerao R.R."/>
            <person name="Bhalerao R.P."/>
            <person name="Blaudez D."/>
            <person name="Boerjan W."/>
            <person name="Brun A."/>
            <person name="Brunner A."/>
            <person name="Busov V."/>
            <person name="Campbell M."/>
            <person name="Carlson J."/>
            <person name="Chalot M."/>
            <person name="Chapman J."/>
            <person name="Chen G.L."/>
            <person name="Cooper D."/>
            <person name="Coutinho P.M."/>
            <person name="Couturier J."/>
            <person name="Covert S."/>
            <person name="Cronk Q."/>
            <person name="Cunningham R."/>
            <person name="Davis J."/>
            <person name="Degroeve S."/>
            <person name="Dejardin A."/>
            <person name="Depamphilis C."/>
            <person name="Detter J."/>
            <person name="Dirks B."/>
            <person name="Dubchak I."/>
            <person name="Duplessis S."/>
            <person name="Ehlting J."/>
            <person name="Ellis B."/>
            <person name="Gendler K."/>
            <person name="Goodstein D."/>
            <person name="Gribskov M."/>
            <person name="Grimwood J."/>
            <person name="Groover A."/>
            <person name="Gunter L."/>
            <person name="Hamberger B."/>
            <person name="Heinze B."/>
            <person name="Helariutta Y."/>
            <person name="Henrissat B."/>
            <person name="Holligan D."/>
            <person name="Holt R."/>
            <person name="Huang W."/>
            <person name="Islam-Faridi N."/>
            <person name="Jones S."/>
            <person name="Jones-Rhoades M."/>
            <person name="Jorgensen R."/>
            <person name="Joshi C."/>
            <person name="Kangasjarvi J."/>
            <person name="Karlsson J."/>
            <person name="Kelleher C."/>
            <person name="Kirkpatrick R."/>
            <person name="Kirst M."/>
            <person name="Kohler A."/>
            <person name="Kalluri U."/>
            <person name="Larimer F."/>
            <person name="Leebens-Mack J."/>
            <person name="Leple J.C."/>
            <person name="Locascio P."/>
            <person name="Lou Y."/>
            <person name="Lucas S."/>
            <person name="Martin F."/>
            <person name="Montanini B."/>
            <person name="Napoli C."/>
            <person name="Nelson D.R."/>
            <person name="Nelson C."/>
            <person name="Nieminen K."/>
            <person name="Nilsson O."/>
            <person name="Pereda V."/>
            <person name="Peter G."/>
            <person name="Philippe R."/>
            <person name="Pilate G."/>
            <person name="Poliakov A."/>
            <person name="Razumovskaya J."/>
            <person name="Richardson P."/>
            <person name="Rinaldi C."/>
            <person name="Ritland K."/>
            <person name="Rouze P."/>
            <person name="Ryaboy D."/>
            <person name="Schmutz J."/>
            <person name="Schrader J."/>
            <person name="Segerman B."/>
            <person name="Shin H."/>
            <person name="Siddiqui A."/>
            <person name="Sterky F."/>
            <person name="Terry A."/>
            <person name="Tsai C.J."/>
            <person name="Uberbacher E."/>
            <person name="Unneberg P."/>
            <person name="Vahala J."/>
            <person name="Wall K."/>
            <person name="Wessler S."/>
            <person name="Yang G."/>
            <person name="Yin T."/>
            <person name="Douglas C."/>
            <person name="Marra M."/>
            <person name="Sandberg G."/>
            <person name="Van de Peer Y."/>
            <person name="Rokhsar D."/>
        </authorList>
    </citation>
    <scope>NUCLEOTIDE SEQUENCE [LARGE SCALE GENOMIC DNA]</scope>
    <source>
        <strain evidence="2">cv. Nisqually</strain>
    </source>
</reference>
<dbReference type="EMBL" id="CM009303">
    <property type="protein sequence ID" value="KAI9382000.1"/>
    <property type="molecule type" value="Genomic_DNA"/>
</dbReference>
<proteinExistence type="predicted"/>
<evidence type="ECO:0000313" key="2">
    <source>
        <dbReference type="Proteomes" id="UP000006729"/>
    </source>
</evidence>
<accession>A0ACC0RZG0</accession>
<evidence type="ECO:0000313" key="1">
    <source>
        <dbReference type="EMBL" id="KAI9382000.1"/>
    </source>
</evidence>
<name>A0ACC0RZG0_POPTR</name>